<name>A0ABQ3YN24_9ACTN</name>
<keyword evidence="2" id="KW-1185">Reference proteome</keyword>
<sequence length="83" mass="9658">MTTMVDRTEHLHGRPDWDCRTCQQPWPCANAKANLLVEFRKFPSVLTIYLSAQMYDAMGDLTSHGEPMPTDLYDRFLTWARHA</sequence>
<evidence type="ECO:0008006" key="3">
    <source>
        <dbReference type="Google" id="ProtNLM"/>
    </source>
</evidence>
<accession>A0ABQ3YN24</accession>
<evidence type="ECO:0000313" key="1">
    <source>
        <dbReference type="EMBL" id="GID98898.1"/>
    </source>
</evidence>
<reference evidence="1 2" key="1">
    <citation type="submission" date="2021-01" db="EMBL/GenBank/DDBJ databases">
        <title>Whole genome shotgun sequence of Actinoplanes durhamensis NBRC 14914.</title>
        <authorList>
            <person name="Komaki H."/>
            <person name="Tamura T."/>
        </authorList>
    </citation>
    <scope>NUCLEOTIDE SEQUENCE [LARGE SCALE GENOMIC DNA]</scope>
    <source>
        <strain evidence="1 2">NBRC 14914</strain>
    </source>
</reference>
<evidence type="ECO:0000313" key="2">
    <source>
        <dbReference type="Proteomes" id="UP000637628"/>
    </source>
</evidence>
<dbReference type="Proteomes" id="UP000637628">
    <property type="component" value="Unassembled WGS sequence"/>
</dbReference>
<dbReference type="RefSeq" id="WP_239132043.1">
    <property type="nucleotide sequence ID" value="NZ_BAAATX010000008.1"/>
</dbReference>
<dbReference type="EMBL" id="BOML01000003">
    <property type="protein sequence ID" value="GID98898.1"/>
    <property type="molecule type" value="Genomic_DNA"/>
</dbReference>
<protein>
    <recommendedName>
        <fullName evidence="3">Flavin reductase</fullName>
    </recommendedName>
</protein>
<comment type="caution">
    <text evidence="1">The sequence shown here is derived from an EMBL/GenBank/DDBJ whole genome shotgun (WGS) entry which is preliminary data.</text>
</comment>
<proteinExistence type="predicted"/>
<gene>
    <name evidence="1" type="ORF">Adu01nite_02490</name>
</gene>
<organism evidence="1 2">
    <name type="scientific">Paractinoplanes durhamensis</name>
    <dbReference type="NCBI Taxonomy" id="113563"/>
    <lineage>
        <taxon>Bacteria</taxon>
        <taxon>Bacillati</taxon>
        <taxon>Actinomycetota</taxon>
        <taxon>Actinomycetes</taxon>
        <taxon>Micromonosporales</taxon>
        <taxon>Micromonosporaceae</taxon>
        <taxon>Paractinoplanes</taxon>
    </lineage>
</organism>